<feature type="region of interest" description="Disordered" evidence="1">
    <location>
        <begin position="32"/>
        <end position="52"/>
    </location>
</feature>
<protein>
    <submittedName>
        <fullName evidence="2">Uncharacterized protein</fullName>
    </submittedName>
</protein>
<proteinExistence type="predicted"/>
<evidence type="ECO:0000313" key="2">
    <source>
        <dbReference type="EMBL" id="BBA29705.1"/>
    </source>
</evidence>
<dbReference type="EMBL" id="AP018050">
    <property type="protein sequence ID" value="BBA29705.1"/>
    <property type="molecule type" value="Genomic_DNA"/>
</dbReference>
<feature type="compositionally biased region" description="Acidic residues" evidence="1">
    <location>
        <begin position="41"/>
        <end position="52"/>
    </location>
</feature>
<organism evidence="2 3">
    <name type="scientific">Prevotella melaninogenica</name>
    <dbReference type="NCBI Taxonomy" id="28132"/>
    <lineage>
        <taxon>Bacteria</taxon>
        <taxon>Pseudomonadati</taxon>
        <taxon>Bacteroidota</taxon>
        <taxon>Bacteroidia</taxon>
        <taxon>Bacteroidales</taxon>
        <taxon>Prevotellaceae</taxon>
        <taxon>Prevotella</taxon>
    </lineage>
</organism>
<evidence type="ECO:0000313" key="3">
    <source>
        <dbReference type="Proteomes" id="UP000267517"/>
    </source>
</evidence>
<reference evidence="2 3" key="1">
    <citation type="submission" date="2017-05" db="EMBL/GenBank/DDBJ databases">
        <title>whole genome sequence of Prevotella melaninogenica GAI 07411.</title>
        <authorList>
            <person name="Kondo Y."/>
            <person name="Hoshino T."/>
        </authorList>
    </citation>
    <scope>NUCLEOTIDE SEQUENCE [LARGE SCALE GENOMIC DNA]</scope>
    <source>
        <strain evidence="2 3">GAI 07411</strain>
    </source>
</reference>
<gene>
    <name evidence="2" type="ORF">PMEL_200225</name>
</gene>
<dbReference type="AlphaFoldDB" id="A0A250KKY0"/>
<evidence type="ECO:0000256" key="1">
    <source>
        <dbReference type="SAM" id="MobiDB-lite"/>
    </source>
</evidence>
<sequence length="52" mass="5449">MKKKYFSPAINVYNIVEAETILAGSGNQPGFGASIGGFENGGEEEIDAEPSN</sequence>
<dbReference type="Proteomes" id="UP000267517">
    <property type="component" value="Chromosome II"/>
</dbReference>
<name>A0A250KKY0_9BACT</name>
<accession>A0A250KKY0</accession>
<dbReference type="RefSeq" id="WP_172586775.1">
    <property type="nucleotide sequence ID" value="NZ_AP018050.1"/>
</dbReference>